<evidence type="ECO:0000313" key="1">
    <source>
        <dbReference type="EMBL" id="KCW84824.1"/>
    </source>
</evidence>
<reference evidence="1" key="1">
    <citation type="submission" date="2013-07" db="EMBL/GenBank/DDBJ databases">
        <title>The genome of Eucalyptus grandis.</title>
        <authorList>
            <person name="Schmutz J."/>
            <person name="Hayes R."/>
            <person name="Myburg A."/>
            <person name="Tuskan G."/>
            <person name="Grattapaglia D."/>
            <person name="Rokhsar D.S."/>
        </authorList>
    </citation>
    <scope>NUCLEOTIDE SEQUENCE</scope>
    <source>
        <tissue evidence="1">Leaf extractions</tissue>
    </source>
</reference>
<dbReference type="InParanoid" id="A0A059D2W9"/>
<accession>A0A059D2W9</accession>
<dbReference type="AlphaFoldDB" id="A0A059D2W9"/>
<dbReference type="EMBL" id="KK198754">
    <property type="protein sequence ID" value="KCW84824.1"/>
    <property type="molecule type" value="Genomic_DNA"/>
</dbReference>
<organism evidence="1">
    <name type="scientific">Eucalyptus grandis</name>
    <name type="common">Flooded gum</name>
    <dbReference type="NCBI Taxonomy" id="71139"/>
    <lineage>
        <taxon>Eukaryota</taxon>
        <taxon>Viridiplantae</taxon>
        <taxon>Streptophyta</taxon>
        <taxon>Embryophyta</taxon>
        <taxon>Tracheophyta</taxon>
        <taxon>Spermatophyta</taxon>
        <taxon>Magnoliopsida</taxon>
        <taxon>eudicotyledons</taxon>
        <taxon>Gunneridae</taxon>
        <taxon>Pentapetalae</taxon>
        <taxon>rosids</taxon>
        <taxon>malvids</taxon>
        <taxon>Myrtales</taxon>
        <taxon>Myrtaceae</taxon>
        <taxon>Myrtoideae</taxon>
        <taxon>Eucalypteae</taxon>
        <taxon>Eucalyptus</taxon>
    </lineage>
</organism>
<protein>
    <submittedName>
        <fullName evidence="1">Uncharacterized protein</fullName>
    </submittedName>
</protein>
<name>A0A059D2W9_EUCGR</name>
<dbReference type="Gramene" id="KCW84824">
    <property type="protein sequence ID" value="KCW84824"/>
    <property type="gene ID" value="EUGRSUZ_B01638"/>
</dbReference>
<gene>
    <name evidence="1" type="ORF">EUGRSUZ_B01638</name>
</gene>
<sequence>MKTWLNRWSSVGVGVDWRAGVELRARHRGRLKMEAARGRCFAGQTRLSRWQCTGSQRSRLILLKISLDGKSRRLVSRWIYWPKMEKWKPAQSRTAGRGWREDGVRWSLRELQFYGDC</sequence>
<proteinExistence type="predicted"/>